<evidence type="ECO:0000256" key="5">
    <source>
        <dbReference type="SAM" id="MobiDB-lite"/>
    </source>
</evidence>
<proteinExistence type="inferred from homology"/>
<evidence type="ECO:0000256" key="1">
    <source>
        <dbReference type="ARBA" id="ARBA00004776"/>
    </source>
</evidence>
<dbReference type="RefSeq" id="WP_154593669.1">
    <property type="nucleotide sequence ID" value="NZ_WLVL01000039.1"/>
</dbReference>
<keyword evidence="4 8" id="KW-0808">Transferase</keyword>
<feature type="compositionally biased region" description="Low complexity" evidence="5">
    <location>
        <begin position="176"/>
        <end position="189"/>
    </location>
</feature>
<dbReference type="AlphaFoldDB" id="A0A6I3I884"/>
<sequence>MSRPAAVPRAPAQPVHLVLGPPEHGVTRCALELHDTPALREQPVVRLLDGVTADLASALVAEGHEPGTPVHVHVTDRLLGRSAPEAAARLAPLARRWPLTVTLHDLPQPSDGAGAHERRARAYAEIVAASRGVVVSSHHEAALLDDALRLAGRPGLVTARPRAVIPLPVDPPAAPAPSDTPDTPATPATGREVGILGFLYPGKGHQEALEALAAQPADVGLVCLGRPSPGHEDLVESLEARAAELGRPCRVTGFVPDQDLLDALRAVAVPVAPHRHLSASGSINTWLAAGRRPLVPRSRYVEELEVRCPGALLVYDDLDAAVGQALEDPAVTWLGPEVVLGPGRDDAAQAYAATLADWSTRPETSLVIPYHDDQRGLDLLLDALARQTLPPGSFEVIVADDGSPQPPVLREQPYAVRLLRQPDAGFRASAARHLGATASTGRVLAFLDGDTLPTPDYLARLVGAVTTGEGPCGTLAVGRRRHADLSGVPAPEVLAWLSDVADGADAADHPGADHPGAGPRVLPEPGWLREAYAATDDLRDADDRSYRFVISAVMALPRELYDAAGGFDPGFVGYGGEDWDLAHRCWLAGAALRHVPEAVAWHDGVDFAGRDDEDHRRVKDLETLRLARVLTDPLARDPRLVWPYPRVVVRLHVGDSGPGAVAGCVAGLLDGADAGVWLGDVDAALVQDLLGDPRVHLGDPSGEVLRRCREQVDVAAPVLLAGSLTELVDRGPVRTELVVVRRTRDLARHRARPRSQTGAGGDDGIPAVSSAAVGIRPVTDPPPLEAAWGGWA</sequence>
<dbReference type="SUPFAM" id="SSF53756">
    <property type="entry name" value="UDP-Glycosyltransferase/glycogen phosphorylase"/>
    <property type="match status" value="1"/>
</dbReference>
<organism evidence="8 9">
    <name type="scientific">Arsenicicoccus cauae</name>
    <dbReference type="NCBI Taxonomy" id="2663847"/>
    <lineage>
        <taxon>Bacteria</taxon>
        <taxon>Bacillati</taxon>
        <taxon>Actinomycetota</taxon>
        <taxon>Actinomycetes</taxon>
        <taxon>Micrococcales</taxon>
        <taxon>Intrasporangiaceae</taxon>
        <taxon>Arsenicicoccus</taxon>
    </lineage>
</organism>
<dbReference type="Pfam" id="PF02709">
    <property type="entry name" value="Glyco_transf_7C"/>
    <property type="match status" value="1"/>
</dbReference>
<gene>
    <name evidence="8" type="ORF">GGG17_10410</name>
</gene>
<reference evidence="8 9" key="1">
    <citation type="submission" date="2019-11" db="EMBL/GenBank/DDBJ databases">
        <title>Whole genome sequencing identifies a novel species of the genus Arsenicicoccus isolated from human blood.</title>
        <authorList>
            <person name="Jeong J.H."/>
            <person name="Kweon O.J."/>
            <person name="Kim H.R."/>
            <person name="Kim T.-H."/>
            <person name="Ha S.-M."/>
            <person name="Lee M.-K."/>
        </authorList>
    </citation>
    <scope>NUCLEOTIDE SEQUENCE [LARGE SCALE GENOMIC DNA]</scope>
    <source>
        <strain evidence="8 9">MKL-02</strain>
    </source>
</reference>
<dbReference type="PANTHER" id="PTHR43179">
    <property type="entry name" value="RHAMNOSYLTRANSFERASE WBBL"/>
    <property type="match status" value="1"/>
</dbReference>
<dbReference type="InterPro" id="IPR001173">
    <property type="entry name" value="Glyco_trans_2-like"/>
</dbReference>
<dbReference type="Gene3D" id="3.40.50.2000">
    <property type="entry name" value="Glycogen Phosphorylase B"/>
    <property type="match status" value="2"/>
</dbReference>
<protein>
    <submittedName>
        <fullName evidence="8">Glycosyltransferase</fullName>
    </submittedName>
</protein>
<dbReference type="EMBL" id="WLVL01000039">
    <property type="protein sequence ID" value="MTB72374.1"/>
    <property type="molecule type" value="Genomic_DNA"/>
</dbReference>
<dbReference type="GO" id="GO:0016757">
    <property type="term" value="F:glycosyltransferase activity"/>
    <property type="evidence" value="ECO:0007669"/>
    <property type="project" value="UniProtKB-KW"/>
</dbReference>
<evidence type="ECO:0000256" key="4">
    <source>
        <dbReference type="ARBA" id="ARBA00022679"/>
    </source>
</evidence>
<dbReference type="Gene3D" id="3.90.550.10">
    <property type="entry name" value="Spore Coat Polysaccharide Biosynthesis Protein SpsA, Chain A"/>
    <property type="match status" value="1"/>
</dbReference>
<accession>A0A6I3I884</accession>
<dbReference type="SUPFAM" id="SSF53448">
    <property type="entry name" value="Nucleotide-diphospho-sugar transferases"/>
    <property type="match status" value="1"/>
</dbReference>
<evidence type="ECO:0000256" key="2">
    <source>
        <dbReference type="ARBA" id="ARBA00006739"/>
    </source>
</evidence>
<keyword evidence="3" id="KW-0328">Glycosyltransferase</keyword>
<evidence type="ECO:0000313" key="9">
    <source>
        <dbReference type="Proteomes" id="UP000431092"/>
    </source>
</evidence>
<feature type="domain" description="Galactosyltransferase C-terminal" evidence="7">
    <location>
        <begin position="546"/>
        <end position="596"/>
    </location>
</feature>
<evidence type="ECO:0000259" key="7">
    <source>
        <dbReference type="Pfam" id="PF02709"/>
    </source>
</evidence>
<comment type="similarity">
    <text evidence="2">Belongs to the glycosyltransferase 2 family.</text>
</comment>
<feature type="domain" description="Glycosyltransferase 2-like" evidence="6">
    <location>
        <begin position="365"/>
        <end position="467"/>
    </location>
</feature>
<dbReference type="InterPro" id="IPR027791">
    <property type="entry name" value="Galactosyl_T_C"/>
</dbReference>
<keyword evidence="9" id="KW-1185">Reference proteome</keyword>
<evidence type="ECO:0000259" key="6">
    <source>
        <dbReference type="Pfam" id="PF00535"/>
    </source>
</evidence>
<dbReference type="PANTHER" id="PTHR43179:SF12">
    <property type="entry name" value="GALACTOFURANOSYLTRANSFERASE GLFT2"/>
    <property type="match status" value="1"/>
</dbReference>
<evidence type="ECO:0000313" key="8">
    <source>
        <dbReference type="EMBL" id="MTB72374.1"/>
    </source>
</evidence>
<comment type="caution">
    <text evidence="8">The sequence shown here is derived from an EMBL/GenBank/DDBJ whole genome shotgun (WGS) entry which is preliminary data.</text>
</comment>
<feature type="region of interest" description="Disordered" evidence="5">
    <location>
        <begin position="771"/>
        <end position="792"/>
    </location>
</feature>
<name>A0A6I3I884_9MICO</name>
<evidence type="ECO:0000256" key="3">
    <source>
        <dbReference type="ARBA" id="ARBA00022676"/>
    </source>
</evidence>
<dbReference type="Pfam" id="PF00535">
    <property type="entry name" value="Glycos_transf_2"/>
    <property type="match status" value="1"/>
</dbReference>
<dbReference type="InterPro" id="IPR029044">
    <property type="entry name" value="Nucleotide-diphossugar_trans"/>
</dbReference>
<feature type="region of interest" description="Disordered" evidence="5">
    <location>
        <begin position="168"/>
        <end position="190"/>
    </location>
</feature>
<comment type="pathway">
    <text evidence="1">Cell wall biogenesis; cell wall polysaccharide biosynthesis.</text>
</comment>
<dbReference type="Proteomes" id="UP000431092">
    <property type="component" value="Unassembled WGS sequence"/>
</dbReference>